<dbReference type="HAMAP" id="MF_00909">
    <property type="entry name" value="FtsZ"/>
    <property type="match status" value="1"/>
</dbReference>
<comment type="subcellular location">
    <subcellularLocation>
        <location evidence="5">Cytoplasm</location>
    </subcellularLocation>
</comment>
<dbReference type="SUPFAM" id="SSF55307">
    <property type="entry name" value="Tubulin C-terminal domain-like"/>
    <property type="match status" value="1"/>
</dbReference>
<evidence type="ECO:0000259" key="7">
    <source>
        <dbReference type="SMART" id="SM00865"/>
    </source>
</evidence>
<dbReference type="NCBIfam" id="TIGR00065">
    <property type="entry name" value="ftsZ"/>
    <property type="match status" value="1"/>
</dbReference>
<dbReference type="SUPFAM" id="SSF52490">
    <property type="entry name" value="Tubulin nucleotide-binding domain-like"/>
    <property type="match status" value="1"/>
</dbReference>
<organism evidence="8 9">
    <name type="scientific">Candidatus Wolfebacteria bacterium CG03_land_8_20_14_0_80_36_15</name>
    <dbReference type="NCBI Taxonomy" id="1975067"/>
    <lineage>
        <taxon>Bacteria</taxon>
        <taxon>Candidatus Wolfeibacteriota</taxon>
    </lineage>
</organism>
<feature type="non-terminal residue" evidence="8">
    <location>
        <position position="296"/>
    </location>
</feature>
<dbReference type="PANTHER" id="PTHR30314:SF3">
    <property type="entry name" value="MITOCHONDRIAL DIVISION PROTEIN FSZA"/>
    <property type="match status" value="1"/>
</dbReference>
<keyword evidence="3 5" id="KW-0342">GTP-binding</keyword>
<dbReference type="PANTHER" id="PTHR30314">
    <property type="entry name" value="CELL DIVISION PROTEIN FTSZ-RELATED"/>
    <property type="match status" value="1"/>
</dbReference>
<dbReference type="GO" id="GO:0032153">
    <property type="term" value="C:cell division site"/>
    <property type="evidence" value="ECO:0007669"/>
    <property type="project" value="TreeGrafter"/>
</dbReference>
<dbReference type="InterPro" id="IPR024757">
    <property type="entry name" value="FtsZ_C"/>
</dbReference>
<dbReference type="InterPro" id="IPR008280">
    <property type="entry name" value="Tub_FtsZ_C"/>
</dbReference>
<feature type="domain" description="Tubulin/FtsZ GTPase" evidence="6">
    <location>
        <begin position="28"/>
        <end position="220"/>
    </location>
</feature>
<dbReference type="InterPro" id="IPR003008">
    <property type="entry name" value="Tubulin_FtsZ_GTPase"/>
</dbReference>
<dbReference type="SMART" id="SM00865">
    <property type="entry name" value="Tubulin_C"/>
    <property type="match status" value="1"/>
</dbReference>
<dbReference type="GO" id="GO:0005737">
    <property type="term" value="C:cytoplasm"/>
    <property type="evidence" value="ECO:0007669"/>
    <property type="project" value="UniProtKB-SubCell"/>
</dbReference>
<dbReference type="AlphaFoldDB" id="A0A2M7B860"/>
<dbReference type="InterPro" id="IPR036525">
    <property type="entry name" value="Tubulin/FtsZ_GTPase_sf"/>
</dbReference>
<keyword evidence="2 5" id="KW-0547">Nucleotide-binding</keyword>
<dbReference type="CDD" id="cd02201">
    <property type="entry name" value="FtsZ_type1"/>
    <property type="match status" value="1"/>
</dbReference>
<comment type="similarity">
    <text evidence="1 5">Belongs to the FtsZ family.</text>
</comment>
<dbReference type="Pfam" id="PF00091">
    <property type="entry name" value="Tubulin"/>
    <property type="match status" value="1"/>
</dbReference>
<dbReference type="EMBL" id="PEVH01000023">
    <property type="protein sequence ID" value="PIU99259.1"/>
    <property type="molecule type" value="Genomic_DNA"/>
</dbReference>
<dbReference type="FunFam" id="3.40.50.1440:FF:000001">
    <property type="entry name" value="Cell division protein FtsZ"/>
    <property type="match status" value="1"/>
</dbReference>
<dbReference type="GO" id="GO:0003924">
    <property type="term" value="F:GTPase activity"/>
    <property type="evidence" value="ECO:0007669"/>
    <property type="project" value="UniProtKB-UniRule"/>
</dbReference>
<gene>
    <name evidence="8" type="ORF">COS59_00775</name>
</gene>
<dbReference type="InterPro" id="IPR020805">
    <property type="entry name" value="Cell_div_FtsZ_CS"/>
</dbReference>
<dbReference type="GO" id="GO:0000917">
    <property type="term" value="P:division septum assembly"/>
    <property type="evidence" value="ECO:0007669"/>
    <property type="project" value="UniProtKB-KW"/>
</dbReference>
<evidence type="ECO:0000313" key="8">
    <source>
        <dbReference type="EMBL" id="PIU99259.1"/>
    </source>
</evidence>
<dbReference type="InterPro" id="IPR045061">
    <property type="entry name" value="FtsZ/CetZ"/>
</dbReference>
<dbReference type="PROSITE" id="PS00227">
    <property type="entry name" value="TUBULIN"/>
    <property type="match status" value="1"/>
</dbReference>
<dbReference type="PRINTS" id="PR00423">
    <property type="entry name" value="CELLDVISFTSZ"/>
</dbReference>
<reference evidence="9" key="1">
    <citation type="submission" date="2017-09" db="EMBL/GenBank/DDBJ databases">
        <title>Depth-based differentiation of microbial function through sediment-hosted aquifers and enrichment of novel symbionts in the deep terrestrial subsurface.</title>
        <authorList>
            <person name="Probst A.J."/>
            <person name="Ladd B."/>
            <person name="Jarett J.K."/>
            <person name="Geller-Mcgrath D.E."/>
            <person name="Sieber C.M.K."/>
            <person name="Emerson J.B."/>
            <person name="Anantharaman K."/>
            <person name="Thomas B.C."/>
            <person name="Malmstrom R."/>
            <person name="Stieglmeier M."/>
            <person name="Klingl A."/>
            <person name="Woyke T."/>
            <person name="Ryan C.M."/>
            <person name="Banfield J.F."/>
        </authorList>
    </citation>
    <scope>NUCLEOTIDE SEQUENCE [LARGE SCALE GENOMIC DNA]</scope>
</reference>
<evidence type="ECO:0000256" key="1">
    <source>
        <dbReference type="ARBA" id="ARBA00009690"/>
    </source>
</evidence>
<evidence type="ECO:0000313" key="9">
    <source>
        <dbReference type="Proteomes" id="UP000230131"/>
    </source>
</evidence>
<dbReference type="InterPro" id="IPR000158">
    <property type="entry name" value="Cell_div_FtsZ"/>
</dbReference>
<dbReference type="GO" id="GO:0005525">
    <property type="term" value="F:GTP binding"/>
    <property type="evidence" value="ECO:0007669"/>
    <property type="project" value="UniProtKB-KW"/>
</dbReference>
<protein>
    <recommendedName>
        <fullName evidence="4 5">Cell division protein FtsZ</fullName>
    </recommendedName>
</protein>
<dbReference type="Proteomes" id="UP000230131">
    <property type="component" value="Unassembled WGS sequence"/>
</dbReference>
<dbReference type="GO" id="GO:0005874">
    <property type="term" value="C:microtubule"/>
    <property type="evidence" value="ECO:0007669"/>
    <property type="project" value="InterPro"/>
</dbReference>
<dbReference type="Pfam" id="PF12327">
    <property type="entry name" value="FtsZ_C"/>
    <property type="match status" value="1"/>
</dbReference>
<comment type="caution">
    <text evidence="8">The sequence shown here is derived from an EMBL/GenBank/DDBJ whole genome shotgun (WGS) entry which is preliminary data.</text>
</comment>
<dbReference type="InterPro" id="IPR018316">
    <property type="entry name" value="Tubulin/FtsZ_2-layer-sand-dom"/>
</dbReference>
<dbReference type="Gene3D" id="3.40.50.1440">
    <property type="entry name" value="Tubulin/FtsZ, GTPase domain"/>
    <property type="match status" value="1"/>
</dbReference>
<evidence type="ECO:0000259" key="6">
    <source>
        <dbReference type="SMART" id="SM00864"/>
    </source>
</evidence>
<keyword evidence="5" id="KW-0131">Cell cycle</keyword>
<evidence type="ECO:0000256" key="4">
    <source>
        <dbReference type="NCBIfam" id="TIGR00065"/>
    </source>
</evidence>
<evidence type="ECO:0000256" key="5">
    <source>
        <dbReference type="RuleBase" id="RU000631"/>
    </source>
</evidence>
<sequence>MTRIKKLKAKPRNSTKLSYGAKNVSPVKIKVVGVGGAGGNAVSRMIKTFPRSIDFLAINTDLQDLNHTRAKKKLCIGKDLTKGLGTGMRPDLGRKAAEEARPEINQALKGADMIFITCGLGGGTGSGASPIIADIARELGILTIAVVTRPFSFEGMERNHIADEGLVRLKEKVDAIIAIPNDRIFNLIDKETSLVRAFEKIDEILKNAIEGVSEIIMVPGIINVDFADIKAVMENAGLAVIGVGKANGKERAINSVNFACNSPLLEIPIDGAREVLFSISSNRDLKMEEVNEIAKV</sequence>
<keyword evidence="5 8" id="KW-0132">Cell division</keyword>
<evidence type="ECO:0000256" key="2">
    <source>
        <dbReference type="ARBA" id="ARBA00022741"/>
    </source>
</evidence>
<comment type="function">
    <text evidence="5">Essential cell division protein that forms a contractile ring structure (Z ring) at the future cell division site. The regulation of the ring assembly controls the timing and the location of cell division. One of the functions of the FtsZ ring is to recruit other cell division proteins to the septum to produce a new cell wall between the dividing cells. Binds GTP and shows GTPase activity.</text>
</comment>
<comment type="subunit">
    <text evidence="5">Homodimer. Polymerizes to form a dynamic ring structure in a strictly GTP-dependent manner.</text>
</comment>
<proteinExistence type="inferred from homology"/>
<dbReference type="InterPro" id="IPR017975">
    <property type="entry name" value="Tubulin_CS"/>
</dbReference>
<keyword evidence="5" id="KW-0717">Septation</keyword>
<dbReference type="PROSITE" id="PS01135">
    <property type="entry name" value="FTSZ_2"/>
    <property type="match status" value="1"/>
</dbReference>
<dbReference type="SMART" id="SM00864">
    <property type="entry name" value="Tubulin"/>
    <property type="match status" value="1"/>
</dbReference>
<name>A0A2M7B860_9BACT</name>
<feature type="domain" description="Tubulin/FtsZ 2-layer sandwich" evidence="7">
    <location>
        <begin position="222"/>
        <end position="296"/>
    </location>
</feature>
<evidence type="ECO:0000256" key="3">
    <source>
        <dbReference type="ARBA" id="ARBA00023134"/>
    </source>
</evidence>
<accession>A0A2M7B860</accession>
<dbReference type="GO" id="GO:0007017">
    <property type="term" value="P:microtubule-based process"/>
    <property type="evidence" value="ECO:0007669"/>
    <property type="project" value="InterPro"/>
</dbReference>